<dbReference type="InterPro" id="IPR025475">
    <property type="entry name" value="DUF4326"/>
</dbReference>
<evidence type="ECO:0000259" key="1">
    <source>
        <dbReference type="Pfam" id="PF14216"/>
    </source>
</evidence>
<name>A0A917XRJ0_9ACTN</name>
<dbReference type="EMBL" id="BMML01000083">
    <property type="protein sequence ID" value="GGN47637.1"/>
    <property type="molecule type" value="Genomic_DNA"/>
</dbReference>
<comment type="caution">
    <text evidence="2">The sequence shown here is derived from an EMBL/GenBank/DDBJ whole genome shotgun (WGS) entry which is preliminary data.</text>
</comment>
<dbReference type="AlphaFoldDB" id="A0A917XRJ0"/>
<reference evidence="2" key="1">
    <citation type="journal article" date="2014" name="Int. J. Syst. Evol. Microbiol.">
        <title>Complete genome sequence of Corynebacterium casei LMG S-19264T (=DSM 44701T), isolated from a smear-ripened cheese.</title>
        <authorList>
            <consortium name="US DOE Joint Genome Institute (JGI-PGF)"/>
            <person name="Walter F."/>
            <person name="Albersmeier A."/>
            <person name="Kalinowski J."/>
            <person name="Ruckert C."/>
        </authorList>
    </citation>
    <scope>NUCLEOTIDE SEQUENCE</scope>
    <source>
        <strain evidence="2">CGMCC 4.7110</strain>
    </source>
</reference>
<dbReference type="Proteomes" id="UP000653411">
    <property type="component" value="Unassembled WGS sequence"/>
</dbReference>
<sequence length="225" mass="24969">MTKRFNPQMIGGEQLDLFADPTAQETQPPAPATPAVPLAPVTPQAMNAAEAEWVSEYVVDRWTDANDTLLGIGPLRVDHMADGCQRTGKRLTQLCGSRRHGQRQEWFPIWLADDPHLVLRTTVVCLKGRRDDPEIRGVIYVGRPMYQGGWHLPGHPLANPFKVGKDGTAAEVVAKYDAWLDTHPKLLARELPRLRGKRLGCWCAKNAPCHARVLAERANTAEVTS</sequence>
<organism evidence="2 3">
    <name type="scientific">Streptomyces fuscichromogenes</name>
    <dbReference type="NCBI Taxonomy" id="1324013"/>
    <lineage>
        <taxon>Bacteria</taxon>
        <taxon>Bacillati</taxon>
        <taxon>Actinomycetota</taxon>
        <taxon>Actinomycetes</taxon>
        <taxon>Kitasatosporales</taxon>
        <taxon>Streptomycetaceae</taxon>
        <taxon>Streptomyces</taxon>
    </lineage>
</organism>
<dbReference type="RefSeq" id="WP_229714001.1">
    <property type="nucleotide sequence ID" value="NZ_BMML01000083.1"/>
</dbReference>
<reference evidence="2" key="2">
    <citation type="submission" date="2020-09" db="EMBL/GenBank/DDBJ databases">
        <authorList>
            <person name="Sun Q."/>
            <person name="Zhou Y."/>
        </authorList>
    </citation>
    <scope>NUCLEOTIDE SEQUENCE</scope>
    <source>
        <strain evidence="2">CGMCC 4.7110</strain>
    </source>
</reference>
<accession>A0A917XRJ0</accession>
<evidence type="ECO:0000313" key="3">
    <source>
        <dbReference type="Proteomes" id="UP000653411"/>
    </source>
</evidence>
<evidence type="ECO:0000313" key="2">
    <source>
        <dbReference type="EMBL" id="GGN47637.1"/>
    </source>
</evidence>
<gene>
    <name evidence="2" type="ORF">GCM10011578_101340</name>
</gene>
<dbReference type="Pfam" id="PF14216">
    <property type="entry name" value="DUF4326"/>
    <property type="match status" value="1"/>
</dbReference>
<proteinExistence type="predicted"/>
<feature type="domain" description="DUF4326" evidence="1">
    <location>
        <begin position="136"/>
        <end position="216"/>
    </location>
</feature>
<keyword evidence="3" id="KW-1185">Reference proteome</keyword>
<protein>
    <recommendedName>
        <fullName evidence="1">DUF4326 domain-containing protein</fullName>
    </recommendedName>
</protein>